<gene>
    <name evidence="4" type="ORF">FX988_04143</name>
</gene>
<feature type="domain" description="Enoyl reductase (ER)" evidence="3">
    <location>
        <begin position="37"/>
        <end position="328"/>
    </location>
</feature>
<dbReference type="InterPro" id="IPR011032">
    <property type="entry name" value="GroES-like_sf"/>
</dbReference>
<dbReference type="Pfam" id="PF00107">
    <property type="entry name" value="ADH_zinc_N"/>
    <property type="match status" value="1"/>
</dbReference>
<accession>A0A857JQZ0</accession>
<sequence>MKENIQVQLASTPESQPQPQHFSVVKGEMPKAQDKQVLCETLYLSLDPYMRSQIAGRHMSGSVNPGDVMRGETVSKVVESHHPDFQEGDLVRCFGGWQNYSVHDGDSVFKIKQEIDNPSYALSALGMPGLTAYAGMIWQAQPKAGDVVVIPAAIGGVGSVAGQLAKIHGCTVIGIAGTDEKCDYAVNNLGYDACINRKKGDLGEQLDKLCPDGVDIFFDLVGGDMLNTVSERLAIGARVILCGLMADYNKTTRSMGPPPAMWIKARAIVYGLVVYDFEPRRDEFVDACLKYIKEGKLTVREDIANGLVEAPEAFCRLMRGENMGKAVVKV</sequence>
<reference evidence="4 5" key="1">
    <citation type="submission" date="2019-12" db="EMBL/GenBank/DDBJ databases">
        <title>Genome sequencing and assembly of endphytes of Porphyra tenera.</title>
        <authorList>
            <person name="Park J.M."/>
            <person name="Shin R."/>
            <person name="Jo S.H."/>
        </authorList>
    </citation>
    <scope>NUCLEOTIDE SEQUENCE [LARGE SCALE GENOMIC DNA]</scope>
    <source>
        <strain evidence="4 5">GPM4</strain>
    </source>
</reference>
<dbReference type="FunFam" id="3.40.50.720:FF:000121">
    <property type="entry name" value="Prostaglandin reductase 2"/>
    <property type="match status" value="1"/>
</dbReference>
<dbReference type="Proteomes" id="UP000464524">
    <property type="component" value="Chromosome"/>
</dbReference>
<dbReference type="AlphaFoldDB" id="A0A857JQZ0"/>
<dbReference type="InterPro" id="IPR013149">
    <property type="entry name" value="ADH-like_C"/>
</dbReference>
<name>A0A857JQZ0_9ALTE</name>
<dbReference type="InterPro" id="IPR020843">
    <property type="entry name" value="ER"/>
</dbReference>
<dbReference type="RefSeq" id="WP_160181919.1">
    <property type="nucleotide sequence ID" value="NZ_CP047656.1"/>
</dbReference>
<feature type="region of interest" description="Disordered" evidence="2">
    <location>
        <begin position="1"/>
        <end position="20"/>
    </location>
</feature>
<dbReference type="EC" id="1.3.1.-" evidence="4"/>
<dbReference type="PANTHER" id="PTHR43205:SF7">
    <property type="entry name" value="PROSTAGLANDIN REDUCTASE 1"/>
    <property type="match status" value="1"/>
</dbReference>
<evidence type="ECO:0000259" key="3">
    <source>
        <dbReference type="SMART" id="SM00829"/>
    </source>
</evidence>
<proteinExistence type="predicted"/>
<dbReference type="InterPro" id="IPR041694">
    <property type="entry name" value="ADH_N_2"/>
</dbReference>
<dbReference type="EMBL" id="CP047656">
    <property type="protein sequence ID" value="QHJ13862.1"/>
    <property type="molecule type" value="Genomic_DNA"/>
</dbReference>
<evidence type="ECO:0000256" key="1">
    <source>
        <dbReference type="ARBA" id="ARBA00023002"/>
    </source>
</evidence>
<dbReference type="SMART" id="SM00829">
    <property type="entry name" value="PKS_ER"/>
    <property type="match status" value="1"/>
</dbReference>
<dbReference type="OrthoDB" id="9805663at2"/>
<dbReference type="PANTHER" id="PTHR43205">
    <property type="entry name" value="PROSTAGLANDIN REDUCTASE"/>
    <property type="match status" value="1"/>
</dbReference>
<dbReference type="Pfam" id="PF16884">
    <property type="entry name" value="ADH_N_2"/>
    <property type="match status" value="1"/>
</dbReference>
<evidence type="ECO:0000313" key="4">
    <source>
        <dbReference type="EMBL" id="QHJ13862.1"/>
    </source>
</evidence>
<keyword evidence="1 4" id="KW-0560">Oxidoreductase</keyword>
<dbReference type="Gene3D" id="3.90.180.10">
    <property type="entry name" value="Medium-chain alcohol dehydrogenases, catalytic domain"/>
    <property type="match status" value="1"/>
</dbReference>
<dbReference type="KEGG" id="pmes:FX988_04143"/>
<dbReference type="Gene3D" id="3.40.50.720">
    <property type="entry name" value="NAD(P)-binding Rossmann-like Domain"/>
    <property type="match status" value="1"/>
</dbReference>
<keyword evidence="5" id="KW-1185">Reference proteome</keyword>
<dbReference type="InterPro" id="IPR036291">
    <property type="entry name" value="NAD(P)-bd_dom_sf"/>
</dbReference>
<dbReference type="GO" id="GO:0016628">
    <property type="term" value="F:oxidoreductase activity, acting on the CH-CH group of donors, NAD or NADP as acceptor"/>
    <property type="evidence" value="ECO:0007669"/>
    <property type="project" value="InterPro"/>
</dbReference>
<dbReference type="SUPFAM" id="SSF51735">
    <property type="entry name" value="NAD(P)-binding Rossmann-fold domains"/>
    <property type="match status" value="1"/>
</dbReference>
<protein>
    <submittedName>
        <fullName evidence="4">NADPH-dependent curcumin reductase</fullName>
        <ecNumber evidence="4">1.3.1.-</ecNumber>
    </submittedName>
</protein>
<dbReference type="SUPFAM" id="SSF50129">
    <property type="entry name" value="GroES-like"/>
    <property type="match status" value="1"/>
</dbReference>
<dbReference type="CDD" id="cd05288">
    <property type="entry name" value="PGDH"/>
    <property type="match status" value="1"/>
</dbReference>
<evidence type="ECO:0000256" key="2">
    <source>
        <dbReference type="SAM" id="MobiDB-lite"/>
    </source>
</evidence>
<dbReference type="InterPro" id="IPR045010">
    <property type="entry name" value="MDR_fam"/>
</dbReference>
<organism evidence="4 5">
    <name type="scientific">Paraglaciecola mesophila</name>
    <dbReference type="NCBI Taxonomy" id="197222"/>
    <lineage>
        <taxon>Bacteria</taxon>
        <taxon>Pseudomonadati</taxon>
        <taxon>Pseudomonadota</taxon>
        <taxon>Gammaproteobacteria</taxon>
        <taxon>Alteromonadales</taxon>
        <taxon>Alteromonadaceae</taxon>
        <taxon>Paraglaciecola</taxon>
    </lineage>
</organism>
<evidence type="ECO:0000313" key="5">
    <source>
        <dbReference type="Proteomes" id="UP000464524"/>
    </source>
</evidence>